<evidence type="ECO:0000256" key="7">
    <source>
        <dbReference type="ARBA" id="ARBA00022840"/>
    </source>
</evidence>
<keyword evidence="12" id="KW-1185">Reference proteome</keyword>
<dbReference type="GO" id="GO:0005524">
    <property type="term" value="F:ATP binding"/>
    <property type="evidence" value="ECO:0007669"/>
    <property type="project" value="UniProtKB-KW"/>
</dbReference>
<evidence type="ECO:0000256" key="9">
    <source>
        <dbReference type="SAM" id="Phobius"/>
    </source>
</evidence>
<dbReference type="Pfam" id="PF02518">
    <property type="entry name" value="HATPase_c"/>
    <property type="match status" value="1"/>
</dbReference>
<name>A0A4R6UI84_9ACTN</name>
<dbReference type="InterPro" id="IPR050482">
    <property type="entry name" value="Sensor_HK_TwoCompSys"/>
</dbReference>
<dbReference type="Proteomes" id="UP000295281">
    <property type="component" value="Unassembled WGS sequence"/>
</dbReference>
<dbReference type="Pfam" id="PF23539">
    <property type="entry name" value="DUF7134"/>
    <property type="match status" value="1"/>
</dbReference>
<dbReference type="Pfam" id="PF07730">
    <property type="entry name" value="HisKA_3"/>
    <property type="match status" value="1"/>
</dbReference>
<dbReference type="Gene3D" id="3.30.565.10">
    <property type="entry name" value="Histidine kinase-like ATPase, C-terminal domain"/>
    <property type="match status" value="1"/>
</dbReference>
<evidence type="ECO:0000313" key="12">
    <source>
        <dbReference type="Proteomes" id="UP000295281"/>
    </source>
</evidence>
<keyword evidence="8" id="KW-0902">Two-component regulatory system</keyword>
<evidence type="ECO:0000313" key="11">
    <source>
        <dbReference type="EMBL" id="TDQ46152.1"/>
    </source>
</evidence>
<dbReference type="SUPFAM" id="SSF55874">
    <property type="entry name" value="ATPase domain of HSP90 chaperone/DNA topoisomerase II/histidine kinase"/>
    <property type="match status" value="1"/>
</dbReference>
<feature type="transmembrane region" description="Helical" evidence="9">
    <location>
        <begin position="51"/>
        <end position="70"/>
    </location>
</feature>
<dbReference type="InterPro" id="IPR036890">
    <property type="entry name" value="HATPase_C_sf"/>
</dbReference>
<dbReference type="SMART" id="SM00387">
    <property type="entry name" value="HATPase_c"/>
    <property type="match status" value="1"/>
</dbReference>
<evidence type="ECO:0000256" key="4">
    <source>
        <dbReference type="ARBA" id="ARBA00022679"/>
    </source>
</evidence>
<evidence type="ECO:0000256" key="5">
    <source>
        <dbReference type="ARBA" id="ARBA00022741"/>
    </source>
</evidence>
<evidence type="ECO:0000256" key="2">
    <source>
        <dbReference type="ARBA" id="ARBA00012438"/>
    </source>
</evidence>
<keyword evidence="6 11" id="KW-0418">Kinase</keyword>
<feature type="domain" description="Histidine kinase/HSP90-like ATPase" evidence="10">
    <location>
        <begin position="295"/>
        <end position="388"/>
    </location>
</feature>
<keyword evidence="9" id="KW-0812">Transmembrane</keyword>
<proteinExistence type="predicted"/>
<accession>A0A4R6UI84</accession>
<sequence length="400" mass="41138">MHGGLSLLSDPRRSDRGGLVALDVLAAAGYTAVLLGTSLAQAPHAANAPRWVLVLVLASIGPPLAVRRLWPLPVFTVVMAGSVTAAVLGVLRDPFVAAAFALYPVALTTSGHRWPSASSVGLASAAVLLFGAFAGPPPHWSEDVGPLVLGAAVLSGAWAIGRGVRERRAYAARSAERITERAVVEERLRIARELHDVVAHGMSLIAVKAGVANHVIQTRPEEAADALRVIEATSRGALTEMRHLLGVLRSGTDERPADTGPAPGIGDLPGIAERAAPAGVRVDLDVRGADGLPGGTALAVYRIVQEAVTNVVRHAAPAHCRVEVVAAGGEVRIEVADDGPGGRVLPGGAGGYGLIGMRERAAAHNGTLSAGPRPGGGFGVRARLPYDPAPHADRAHGRTR</sequence>
<dbReference type="GO" id="GO:0046983">
    <property type="term" value="F:protein dimerization activity"/>
    <property type="evidence" value="ECO:0007669"/>
    <property type="project" value="InterPro"/>
</dbReference>
<keyword evidence="5" id="KW-0547">Nucleotide-binding</keyword>
<keyword evidence="7" id="KW-0067">ATP-binding</keyword>
<feature type="transmembrane region" description="Helical" evidence="9">
    <location>
        <begin position="114"/>
        <end position="135"/>
    </location>
</feature>
<dbReference type="GO" id="GO:0016020">
    <property type="term" value="C:membrane"/>
    <property type="evidence" value="ECO:0007669"/>
    <property type="project" value="InterPro"/>
</dbReference>
<dbReference type="PANTHER" id="PTHR24421">
    <property type="entry name" value="NITRATE/NITRITE SENSOR PROTEIN NARX-RELATED"/>
    <property type="match status" value="1"/>
</dbReference>
<comment type="caution">
    <text evidence="11">The sequence shown here is derived from an EMBL/GenBank/DDBJ whole genome shotgun (WGS) entry which is preliminary data.</text>
</comment>
<gene>
    <name evidence="11" type="ORF">EV190_12659</name>
</gene>
<dbReference type="RefSeq" id="WP_208113266.1">
    <property type="nucleotide sequence ID" value="NZ_SNYN01000026.1"/>
</dbReference>
<keyword evidence="9" id="KW-1133">Transmembrane helix</keyword>
<dbReference type="InterPro" id="IPR003594">
    <property type="entry name" value="HATPase_dom"/>
</dbReference>
<dbReference type="Gene3D" id="1.20.5.1930">
    <property type="match status" value="1"/>
</dbReference>
<reference evidence="11 12" key="1">
    <citation type="submission" date="2019-03" db="EMBL/GenBank/DDBJ databases">
        <title>Genomic Encyclopedia of Type Strains, Phase IV (KMG-IV): sequencing the most valuable type-strain genomes for metagenomic binning, comparative biology and taxonomic classification.</title>
        <authorList>
            <person name="Goeker M."/>
        </authorList>
    </citation>
    <scope>NUCLEOTIDE SEQUENCE [LARGE SCALE GENOMIC DNA]</scope>
    <source>
        <strain evidence="11 12">DSM 46770</strain>
    </source>
</reference>
<keyword evidence="9" id="KW-0472">Membrane</keyword>
<evidence type="ECO:0000256" key="3">
    <source>
        <dbReference type="ARBA" id="ARBA00022553"/>
    </source>
</evidence>
<comment type="catalytic activity">
    <reaction evidence="1">
        <text>ATP + protein L-histidine = ADP + protein N-phospho-L-histidine.</text>
        <dbReference type="EC" id="2.7.13.3"/>
    </reaction>
</comment>
<keyword evidence="4" id="KW-0808">Transferase</keyword>
<evidence type="ECO:0000256" key="6">
    <source>
        <dbReference type="ARBA" id="ARBA00022777"/>
    </source>
</evidence>
<evidence type="ECO:0000256" key="8">
    <source>
        <dbReference type="ARBA" id="ARBA00023012"/>
    </source>
</evidence>
<dbReference type="EC" id="2.7.13.3" evidence="2"/>
<feature type="transmembrane region" description="Helical" evidence="9">
    <location>
        <begin position="147"/>
        <end position="164"/>
    </location>
</feature>
<evidence type="ECO:0000256" key="1">
    <source>
        <dbReference type="ARBA" id="ARBA00000085"/>
    </source>
</evidence>
<evidence type="ECO:0000259" key="10">
    <source>
        <dbReference type="SMART" id="SM00387"/>
    </source>
</evidence>
<dbReference type="PANTHER" id="PTHR24421:SF10">
    <property type="entry name" value="NITRATE_NITRITE SENSOR PROTEIN NARQ"/>
    <property type="match status" value="1"/>
</dbReference>
<dbReference type="CDD" id="cd16917">
    <property type="entry name" value="HATPase_UhpB-NarQ-NarX-like"/>
    <property type="match status" value="1"/>
</dbReference>
<dbReference type="AlphaFoldDB" id="A0A4R6UI84"/>
<dbReference type="InterPro" id="IPR011712">
    <property type="entry name" value="Sig_transdc_His_kin_sub3_dim/P"/>
</dbReference>
<dbReference type="InterPro" id="IPR055558">
    <property type="entry name" value="DUF7134"/>
</dbReference>
<dbReference type="GO" id="GO:0000155">
    <property type="term" value="F:phosphorelay sensor kinase activity"/>
    <property type="evidence" value="ECO:0007669"/>
    <property type="project" value="InterPro"/>
</dbReference>
<protein>
    <recommendedName>
        <fullName evidence="2">histidine kinase</fullName>
        <ecNumber evidence="2">2.7.13.3</ecNumber>
    </recommendedName>
</protein>
<feature type="transmembrane region" description="Helical" evidence="9">
    <location>
        <begin position="76"/>
        <end position="102"/>
    </location>
</feature>
<keyword evidence="3" id="KW-0597">Phosphoprotein</keyword>
<feature type="transmembrane region" description="Helical" evidence="9">
    <location>
        <begin position="20"/>
        <end position="39"/>
    </location>
</feature>
<dbReference type="EMBL" id="SNYN01000026">
    <property type="protein sequence ID" value="TDQ46152.1"/>
    <property type="molecule type" value="Genomic_DNA"/>
</dbReference>
<organism evidence="11 12">
    <name type="scientific">Actinorugispora endophytica</name>
    <dbReference type="NCBI Taxonomy" id="1605990"/>
    <lineage>
        <taxon>Bacteria</taxon>
        <taxon>Bacillati</taxon>
        <taxon>Actinomycetota</taxon>
        <taxon>Actinomycetes</taxon>
        <taxon>Streptosporangiales</taxon>
        <taxon>Nocardiopsidaceae</taxon>
        <taxon>Actinorugispora</taxon>
    </lineage>
</organism>